<dbReference type="InterPro" id="IPR025495">
    <property type="entry name" value="DUF4386"/>
</dbReference>
<name>A0A7Y9YDK7_9ACTN</name>
<gene>
    <name evidence="2" type="ORF">BKA05_000624</name>
</gene>
<feature type="transmembrane region" description="Helical" evidence="1">
    <location>
        <begin position="177"/>
        <end position="199"/>
    </location>
</feature>
<reference evidence="2 3" key="1">
    <citation type="submission" date="2020-07" db="EMBL/GenBank/DDBJ databases">
        <title>Sequencing the genomes of 1000 actinobacteria strains.</title>
        <authorList>
            <person name="Klenk H.-P."/>
        </authorList>
    </citation>
    <scope>NUCLEOTIDE SEQUENCE [LARGE SCALE GENOMIC DNA]</scope>
    <source>
        <strain evidence="2 3">DSM 18248</strain>
    </source>
</reference>
<dbReference type="Proteomes" id="UP000537326">
    <property type="component" value="Unassembled WGS sequence"/>
</dbReference>
<keyword evidence="1" id="KW-0812">Transmembrane</keyword>
<proteinExistence type="predicted"/>
<feature type="transmembrane region" description="Helical" evidence="1">
    <location>
        <begin position="105"/>
        <end position="129"/>
    </location>
</feature>
<protein>
    <recommendedName>
        <fullName evidence="4">DUF4386 domain-containing protein</fullName>
    </recommendedName>
</protein>
<evidence type="ECO:0008006" key="4">
    <source>
        <dbReference type="Google" id="ProtNLM"/>
    </source>
</evidence>
<feature type="transmembrane region" description="Helical" evidence="1">
    <location>
        <begin position="27"/>
        <end position="50"/>
    </location>
</feature>
<dbReference type="RefSeq" id="WP_179530132.1">
    <property type="nucleotide sequence ID" value="NZ_BAAAPP010000002.1"/>
</dbReference>
<evidence type="ECO:0000313" key="2">
    <source>
        <dbReference type="EMBL" id="NYI09109.1"/>
    </source>
</evidence>
<keyword evidence="1" id="KW-0472">Membrane</keyword>
<keyword evidence="3" id="KW-1185">Reference proteome</keyword>
<accession>A0A7Y9YDK7</accession>
<keyword evidence="1" id="KW-1133">Transmembrane helix</keyword>
<organism evidence="2 3">
    <name type="scientific">Nocardioides marinus</name>
    <dbReference type="NCBI Taxonomy" id="374514"/>
    <lineage>
        <taxon>Bacteria</taxon>
        <taxon>Bacillati</taxon>
        <taxon>Actinomycetota</taxon>
        <taxon>Actinomycetes</taxon>
        <taxon>Propionibacteriales</taxon>
        <taxon>Nocardioidaceae</taxon>
        <taxon>Nocardioides</taxon>
    </lineage>
</organism>
<evidence type="ECO:0000256" key="1">
    <source>
        <dbReference type="SAM" id="Phobius"/>
    </source>
</evidence>
<sequence>MTTLTAPAPPTAPDQPSTLRSAARTAAIGYAAIFVLAIFANFLAVGSVLHPGDAAATADALVDAERTFRLGTAAFLVIFVVDVVLAWALHVLFRGVHHDLSLLAAWCRLTYTVFLGVSLVFLDAALRLVDPASGQDDELVLLALQAFDTTWVVGLAAFGVHLALLGRLLWLGGGPRWLAIGLPVAGAAYVADTLARLLLTDYQAVADLMLAVVAAPSVVFEMSLAIWLVLVWRGRATIRA</sequence>
<dbReference type="Pfam" id="PF14329">
    <property type="entry name" value="DUF4386"/>
    <property type="match status" value="1"/>
</dbReference>
<feature type="transmembrane region" description="Helical" evidence="1">
    <location>
        <begin position="211"/>
        <end position="232"/>
    </location>
</feature>
<dbReference type="EMBL" id="JACBZI010000001">
    <property type="protein sequence ID" value="NYI09109.1"/>
    <property type="molecule type" value="Genomic_DNA"/>
</dbReference>
<evidence type="ECO:0000313" key="3">
    <source>
        <dbReference type="Proteomes" id="UP000537326"/>
    </source>
</evidence>
<feature type="transmembrane region" description="Helical" evidence="1">
    <location>
        <begin position="70"/>
        <end position="93"/>
    </location>
</feature>
<comment type="caution">
    <text evidence="2">The sequence shown here is derived from an EMBL/GenBank/DDBJ whole genome shotgun (WGS) entry which is preliminary data.</text>
</comment>
<feature type="transmembrane region" description="Helical" evidence="1">
    <location>
        <begin position="149"/>
        <end position="170"/>
    </location>
</feature>
<dbReference type="AlphaFoldDB" id="A0A7Y9YDK7"/>